<gene>
    <name evidence="8" type="primary">pfp</name>
    <name evidence="8" type="ORF">GCM10010915_10450</name>
</gene>
<evidence type="ECO:0000256" key="1">
    <source>
        <dbReference type="ARBA" id="ARBA00001946"/>
    </source>
</evidence>
<accession>A0A916Y5W2</accession>
<keyword evidence="4" id="KW-0418">Kinase</keyword>
<reference evidence="8" key="2">
    <citation type="submission" date="2020-09" db="EMBL/GenBank/DDBJ databases">
        <authorList>
            <person name="Sun Q."/>
            <person name="Zhou Y."/>
        </authorList>
    </citation>
    <scope>NUCLEOTIDE SEQUENCE</scope>
    <source>
        <strain evidence="8">CGMCC 1.15152</strain>
    </source>
</reference>
<keyword evidence="5" id="KW-0460">Magnesium</keyword>
<protein>
    <submittedName>
        <fullName evidence="8">Pyrophosphate--fructose 6-phosphate 1-phosphotransferase</fullName>
    </submittedName>
</protein>
<evidence type="ECO:0000256" key="4">
    <source>
        <dbReference type="ARBA" id="ARBA00022777"/>
    </source>
</evidence>
<feature type="domain" description="Phosphofructokinase" evidence="7">
    <location>
        <begin position="4"/>
        <end position="300"/>
    </location>
</feature>
<dbReference type="Pfam" id="PF00365">
    <property type="entry name" value="PFK"/>
    <property type="match status" value="1"/>
</dbReference>
<keyword evidence="3" id="KW-0479">Metal-binding</keyword>
<evidence type="ECO:0000259" key="7">
    <source>
        <dbReference type="Pfam" id="PF00365"/>
    </source>
</evidence>
<dbReference type="InterPro" id="IPR050929">
    <property type="entry name" value="PFKA"/>
</dbReference>
<dbReference type="GO" id="GO:0006002">
    <property type="term" value="P:fructose 6-phosphate metabolic process"/>
    <property type="evidence" value="ECO:0007669"/>
    <property type="project" value="InterPro"/>
</dbReference>
<reference evidence="8" key="1">
    <citation type="journal article" date="2014" name="Int. J. Syst. Evol. Microbiol.">
        <title>Complete genome sequence of Corynebacterium casei LMG S-19264T (=DSM 44701T), isolated from a smear-ripened cheese.</title>
        <authorList>
            <consortium name="US DOE Joint Genome Institute (JGI-PGF)"/>
            <person name="Walter F."/>
            <person name="Albersmeier A."/>
            <person name="Kalinowski J."/>
            <person name="Ruckert C."/>
        </authorList>
    </citation>
    <scope>NUCLEOTIDE SEQUENCE</scope>
    <source>
        <strain evidence="8">CGMCC 1.15152</strain>
    </source>
</reference>
<dbReference type="Gene3D" id="3.40.50.460">
    <property type="entry name" value="Phosphofructokinase domain"/>
    <property type="match status" value="1"/>
</dbReference>
<comment type="similarity">
    <text evidence="6">Belongs to the phosphofructokinase type A (PFKA) family.</text>
</comment>
<keyword evidence="2" id="KW-0808">Transferase</keyword>
<keyword evidence="9" id="KW-1185">Reference proteome</keyword>
<proteinExistence type="inferred from homology"/>
<dbReference type="RefSeq" id="WP_188711225.1">
    <property type="nucleotide sequence ID" value="NZ_BMHO01000001.1"/>
</dbReference>
<evidence type="ECO:0000313" key="9">
    <source>
        <dbReference type="Proteomes" id="UP000633205"/>
    </source>
</evidence>
<dbReference type="AlphaFoldDB" id="A0A916Y5W2"/>
<evidence type="ECO:0000256" key="2">
    <source>
        <dbReference type="ARBA" id="ARBA00022679"/>
    </source>
</evidence>
<evidence type="ECO:0000256" key="6">
    <source>
        <dbReference type="ARBA" id="ARBA00038478"/>
    </source>
</evidence>
<dbReference type="PANTHER" id="PTHR45770">
    <property type="entry name" value="ATP-DEPENDENT 6-PHOSPHOFRUCTOKINASE 1"/>
    <property type="match status" value="1"/>
</dbReference>
<dbReference type="PRINTS" id="PR00476">
    <property type="entry name" value="PHFRCTKINASE"/>
</dbReference>
<evidence type="ECO:0000313" key="8">
    <source>
        <dbReference type="EMBL" id="GGD31996.1"/>
    </source>
</evidence>
<dbReference type="GO" id="GO:0003872">
    <property type="term" value="F:6-phosphofructokinase activity"/>
    <property type="evidence" value="ECO:0007669"/>
    <property type="project" value="InterPro"/>
</dbReference>
<organism evidence="8 9">
    <name type="scientific">Microbacterium faecale</name>
    <dbReference type="NCBI Taxonomy" id="1804630"/>
    <lineage>
        <taxon>Bacteria</taxon>
        <taxon>Bacillati</taxon>
        <taxon>Actinomycetota</taxon>
        <taxon>Actinomycetes</taxon>
        <taxon>Micrococcales</taxon>
        <taxon>Microbacteriaceae</taxon>
        <taxon>Microbacterium</taxon>
    </lineage>
</organism>
<dbReference type="InterPro" id="IPR035966">
    <property type="entry name" value="PKF_sf"/>
</dbReference>
<evidence type="ECO:0000256" key="3">
    <source>
        <dbReference type="ARBA" id="ARBA00022723"/>
    </source>
</evidence>
<dbReference type="InterPro" id="IPR000023">
    <property type="entry name" value="Phosphofructokinase_dom"/>
</dbReference>
<dbReference type="Proteomes" id="UP000633205">
    <property type="component" value="Unassembled WGS sequence"/>
</dbReference>
<sequence length="363" mass="38888">MTLLIAQTGAPTPVVNRSLAGFIEGVGDAELLFAHGGPDALVEGRITDVPPDGRELVRTGSWLRGGRRSITDDDLDTIVDTLAARGVTGLGLIGGNGTMAFLSAIGQRASQRGNGLRVVGIPKTIDNDIVRVDHTPGFASAARYLATTVTDMARDHEAMAGVETLRIVEVMGRDTGWLALAACYHEHDEDYAPDLVLTPEHAFDRDDFLADIDRIVRERRRALVVVSEGVAPELTRQPVKARNHTQLIQGGIARILAEDASAALNISARGEVIGTAQRCNSALVSPVDAREARRVGEEAGAWLRDPEGLTNVMVGLDRDGEVAPVALSDVGGHVRYVPQEWQTNDPSLLKSFHSWLSPLVALV</sequence>
<name>A0A916Y5W2_9MICO</name>
<dbReference type="EMBL" id="BMHO01000001">
    <property type="protein sequence ID" value="GGD31996.1"/>
    <property type="molecule type" value="Genomic_DNA"/>
</dbReference>
<evidence type="ECO:0000256" key="5">
    <source>
        <dbReference type="ARBA" id="ARBA00022842"/>
    </source>
</evidence>
<dbReference type="Gene3D" id="3.40.50.450">
    <property type="match status" value="1"/>
</dbReference>
<comment type="cofactor">
    <cofactor evidence="1">
        <name>Mg(2+)</name>
        <dbReference type="ChEBI" id="CHEBI:18420"/>
    </cofactor>
</comment>
<dbReference type="GO" id="GO:0046872">
    <property type="term" value="F:metal ion binding"/>
    <property type="evidence" value="ECO:0007669"/>
    <property type="project" value="UniProtKB-KW"/>
</dbReference>
<comment type="caution">
    <text evidence="8">The sequence shown here is derived from an EMBL/GenBank/DDBJ whole genome shotgun (WGS) entry which is preliminary data.</text>
</comment>
<dbReference type="InterPro" id="IPR022953">
    <property type="entry name" value="ATP_PFK"/>
</dbReference>
<dbReference type="SUPFAM" id="SSF53784">
    <property type="entry name" value="Phosphofructokinase"/>
    <property type="match status" value="1"/>
</dbReference>